<keyword evidence="2" id="KW-0274">FAD</keyword>
<dbReference type="InterPro" id="IPR002938">
    <property type="entry name" value="FAD-bd"/>
</dbReference>
<dbReference type="GeneID" id="28821473"/>
<dbReference type="AlphaFoldDB" id="A0A194XGV3"/>
<dbReference type="InterPro" id="IPR051104">
    <property type="entry name" value="FAD_monoxygenase"/>
</dbReference>
<name>A0A194XGV3_MOLSC</name>
<dbReference type="Pfam" id="PF13450">
    <property type="entry name" value="NAD_binding_8"/>
    <property type="match status" value="1"/>
</dbReference>
<evidence type="ECO:0000259" key="5">
    <source>
        <dbReference type="Pfam" id="PF01494"/>
    </source>
</evidence>
<evidence type="ECO:0000256" key="2">
    <source>
        <dbReference type="ARBA" id="ARBA00022827"/>
    </source>
</evidence>
<dbReference type="SUPFAM" id="SSF54373">
    <property type="entry name" value="FAD-linked reductases, C-terminal domain"/>
    <property type="match status" value="1"/>
</dbReference>
<dbReference type="OrthoDB" id="417877at2759"/>
<dbReference type="SUPFAM" id="SSF51905">
    <property type="entry name" value="FAD/NAD(P)-binding domain"/>
    <property type="match status" value="1"/>
</dbReference>
<feature type="transmembrane region" description="Helical" evidence="4">
    <location>
        <begin position="12"/>
        <end position="29"/>
    </location>
</feature>
<dbReference type="Pfam" id="PF01494">
    <property type="entry name" value="FAD_binding_3"/>
    <property type="match status" value="1"/>
</dbReference>
<dbReference type="InParanoid" id="A0A194XGV3"/>
<feature type="non-terminal residue" evidence="6">
    <location>
        <position position="1"/>
    </location>
</feature>
<keyword evidence="4" id="KW-0472">Membrane</keyword>
<keyword evidence="1" id="KW-0285">Flavoprotein</keyword>
<dbReference type="RefSeq" id="XP_018073726.1">
    <property type="nucleotide sequence ID" value="XM_018211747.1"/>
</dbReference>
<proteinExistence type="predicted"/>
<dbReference type="GO" id="GO:0044550">
    <property type="term" value="P:secondary metabolite biosynthetic process"/>
    <property type="evidence" value="ECO:0007669"/>
    <property type="project" value="TreeGrafter"/>
</dbReference>
<dbReference type="PANTHER" id="PTHR46720:SF3">
    <property type="entry name" value="FAD-BINDING DOMAIN-CONTAINING PROTEIN-RELATED"/>
    <property type="match status" value="1"/>
</dbReference>
<dbReference type="GO" id="GO:0016491">
    <property type="term" value="F:oxidoreductase activity"/>
    <property type="evidence" value="ECO:0007669"/>
    <property type="project" value="UniProtKB-KW"/>
</dbReference>
<evidence type="ECO:0000256" key="1">
    <source>
        <dbReference type="ARBA" id="ARBA00022630"/>
    </source>
</evidence>
<evidence type="ECO:0000256" key="3">
    <source>
        <dbReference type="ARBA" id="ARBA00023002"/>
    </source>
</evidence>
<dbReference type="KEGG" id="psco:LY89DRAFT_642392"/>
<keyword evidence="3" id="KW-0560">Oxidoreductase</keyword>
<evidence type="ECO:0000313" key="7">
    <source>
        <dbReference type="Proteomes" id="UP000070700"/>
    </source>
</evidence>
<dbReference type="Proteomes" id="UP000070700">
    <property type="component" value="Unassembled WGS sequence"/>
</dbReference>
<keyword evidence="7" id="KW-1185">Reference proteome</keyword>
<keyword evidence="4" id="KW-1133">Transmembrane helix</keyword>
<dbReference type="EMBL" id="KQ947411">
    <property type="protein sequence ID" value="KUJ19371.1"/>
    <property type="molecule type" value="Genomic_DNA"/>
</dbReference>
<sequence length="436" mass="47429">MTSVASSNELISIAIIGAGIAGITLAIALSKHNPSLHLTIYESRPGFSEIGAGVGFGPNAIQAMTLISPDLTAAHNRVATPNASPEKAHIWFDVRHGTGPHAGELIAEIETKGGFVHCGASRSQFLDEIVALIPKSVKTEFRKKVVDVYEDEGSGKMKVKFHDGMEIEADGVVGCDGIRSACRKIMLGSGDESANAVYSGKYAYRKVVDMEKAVEVAGKLVENRQVYVGHGGHLLMFPIRGGKGLNIVAFVDAKGKPWIDRQWVVPASREDVLQDYKGWGKIPTALLELIDEPDKWALFDHLPAPTYVKGNFCLIGDAAHATTPHSGSGAGFAVEDAQLLSGLLTLEFIKSRRDIGYAFKAYDAIRRPRSQKLVTNSRQNGRTLELQDDDGELLDYERLAGRMEENMEWAWEVDLGAMLDEAKKLVKNYESINGVP</sequence>
<dbReference type="Gene3D" id="3.50.50.60">
    <property type="entry name" value="FAD/NAD(P)-binding domain"/>
    <property type="match status" value="1"/>
</dbReference>
<reference evidence="6 7" key="1">
    <citation type="submission" date="2015-10" db="EMBL/GenBank/DDBJ databases">
        <title>Full genome of DAOMC 229536 Phialocephala scopiformis, a fungal endophyte of spruce producing the potent anti-insectan compound rugulosin.</title>
        <authorList>
            <consortium name="DOE Joint Genome Institute"/>
            <person name="Walker A.K."/>
            <person name="Frasz S.L."/>
            <person name="Seifert K.A."/>
            <person name="Miller J.D."/>
            <person name="Mondo S.J."/>
            <person name="Labutti K."/>
            <person name="Lipzen A."/>
            <person name="Dockter R."/>
            <person name="Kennedy M."/>
            <person name="Grigoriev I.V."/>
            <person name="Spatafora J.W."/>
        </authorList>
    </citation>
    <scope>NUCLEOTIDE SEQUENCE [LARGE SCALE GENOMIC DNA]</scope>
    <source>
        <strain evidence="6 7">CBS 120377</strain>
    </source>
</reference>
<dbReference type="InterPro" id="IPR036188">
    <property type="entry name" value="FAD/NAD-bd_sf"/>
</dbReference>
<dbReference type="PANTHER" id="PTHR46720">
    <property type="entry name" value="HYDROXYLASE, PUTATIVE (AFU_ORTHOLOGUE AFUA_3G01460)-RELATED"/>
    <property type="match status" value="1"/>
</dbReference>
<evidence type="ECO:0000313" key="6">
    <source>
        <dbReference type="EMBL" id="KUJ19371.1"/>
    </source>
</evidence>
<accession>A0A194XGV3</accession>
<gene>
    <name evidence="6" type="ORF">LY89DRAFT_642392</name>
</gene>
<keyword evidence="4" id="KW-0812">Transmembrane</keyword>
<organism evidence="6 7">
    <name type="scientific">Mollisia scopiformis</name>
    <name type="common">Conifer needle endophyte fungus</name>
    <name type="synonym">Phialocephala scopiformis</name>
    <dbReference type="NCBI Taxonomy" id="149040"/>
    <lineage>
        <taxon>Eukaryota</taxon>
        <taxon>Fungi</taxon>
        <taxon>Dikarya</taxon>
        <taxon>Ascomycota</taxon>
        <taxon>Pezizomycotina</taxon>
        <taxon>Leotiomycetes</taxon>
        <taxon>Helotiales</taxon>
        <taxon>Mollisiaceae</taxon>
        <taxon>Mollisia</taxon>
    </lineage>
</organism>
<dbReference type="GO" id="GO:0071949">
    <property type="term" value="F:FAD binding"/>
    <property type="evidence" value="ECO:0007669"/>
    <property type="project" value="InterPro"/>
</dbReference>
<feature type="domain" description="FAD-binding" evidence="5">
    <location>
        <begin position="137"/>
        <end position="377"/>
    </location>
</feature>
<dbReference type="PRINTS" id="PR00420">
    <property type="entry name" value="RNGMNOXGNASE"/>
</dbReference>
<protein>
    <submittedName>
        <fullName evidence="6">FAD/NAD(P)-binding domain-containing protein</fullName>
    </submittedName>
</protein>
<evidence type="ECO:0000256" key="4">
    <source>
        <dbReference type="SAM" id="Phobius"/>
    </source>
</evidence>